<protein>
    <submittedName>
        <fullName evidence="1">Uncharacterized protein</fullName>
    </submittedName>
</protein>
<organism evidence="1 2">
    <name type="scientific">Senna tora</name>
    <dbReference type="NCBI Taxonomy" id="362788"/>
    <lineage>
        <taxon>Eukaryota</taxon>
        <taxon>Viridiplantae</taxon>
        <taxon>Streptophyta</taxon>
        <taxon>Embryophyta</taxon>
        <taxon>Tracheophyta</taxon>
        <taxon>Spermatophyta</taxon>
        <taxon>Magnoliopsida</taxon>
        <taxon>eudicotyledons</taxon>
        <taxon>Gunneridae</taxon>
        <taxon>Pentapetalae</taxon>
        <taxon>rosids</taxon>
        <taxon>fabids</taxon>
        <taxon>Fabales</taxon>
        <taxon>Fabaceae</taxon>
        <taxon>Caesalpinioideae</taxon>
        <taxon>Cassia clade</taxon>
        <taxon>Senna</taxon>
    </lineage>
</organism>
<comment type="caution">
    <text evidence="1">The sequence shown here is derived from an EMBL/GenBank/DDBJ whole genome shotgun (WGS) entry which is preliminary data.</text>
</comment>
<gene>
    <name evidence="1" type="ORF">G2W53_027502</name>
</gene>
<reference evidence="1" key="1">
    <citation type="submission" date="2020-09" db="EMBL/GenBank/DDBJ databases">
        <title>Genome-Enabled Discovery of Anthraquinone Biosynthesis in Senna tora.</title>
        <authorList>
            <person name="Kang S.-H."/>
            <person name="Pandey R.P."/>
            <person name="Lee C.-M."/>
            <person name="Sim J.-S."/>
            <person name="Jeong J.-T."/>
            <person name="Choi B.-S."/>
            <person name="Jung M."/>
            <person name="Ginzburg D."/>
            <person name="Zhao K."/>
            <person name="Won S.Y."/>
            <person name="Oh T.-J."/>
            <person name="Yu Y."/>
            <person name="Kim N.-H."/>
            <person name="Lee O.R."/>
            <person name="Lee T.-H."/>
            <person name="Bashyal P."/>
            <person name="Kim T.-S."/>
            <person name="Lee W.-H."/>
            <person name="Kawkins C."/>
            <person name="Kim C.-K."/>
            <person name="Kim J.S."/>
            <person name="Ahn B.O."/>
            <person name="Rhee S.Y."/>
            <person name="Sohng J.K."/>
        </authorList>
    </citation>
    <scope>NUCLEOTIDE SEQUENCE</scope>
    <source>
        <tissue evidence="1">Leaf</tissue>
    </source>
</reference>
<keyword evidence="2" id="KW-1185">Reference proteome</keyword>
<dbReference type="AlphaFoldDB" id="A0A834TIT5"/>
<sequence>MVMKTGPDNLTGESVSRLVQMNHKIDLFKNRVNRSKFDGFDWF</sequence>
<evidence type="ECO:0000313" key="2">
    <source>
        <dbReference type="Proteomes" id="UP000634136"/>
    </source>
</evidence>
<accession>A0A834TIT5</accession>
<evidence type="ECO:0000313" key="1">
    <source>
        <dbReference type="EMBL" id="KAF7822047.1"/>
    </source>
</evidence>
<proteinExistence type="predicted"/>
<dbReference type="EMBL" id="JAAIUW010000008">
    <property type="protein sequence ID" value="KAF7822047.1"/>
    <property type="molecule type" value="Genomic_DNA"/>
</dbReference>
<dbReference type="Proteomes" id="UP000634136">
    <property type="component" value="Unassembled WGS sequence"/>
</dbReference>
<name>A0A834TIT5_9FABA</name>